<accession>A0ACB7IJ51</accession>
<gene>
    <name evidence="1" type="ORF">CCMSSC00406_0010217</name>
</gene>
<sequence>MDDSSATGPPSVVAPPSNLNQSRNRRHRPRKGPNQGVSGSEHGIGYGGGVEQGTSSGNQPPVTQIAPQPNHRRRNKPPAPHPSSPTNDADTPSASAPQKQRRQPPDSGASRSASPNVKERKRRAQFNNTLTDPVAQPENSRPQPAAHVNKARLKKPAGDDLTSKLIYTLSTPPYADCPICFAAIHPAQPVWSCLPSVNDGPSCCYTPFHLKCIRSWAAKSVKDIEAARDEKKFQRVTNAFAAQ</sequence>
<dbReference type="EMBL" id="WQMT02000010">
    <property type="protein sequence ID" value="KAG9218189.1"/>
    <property type="molecule type" value="Genomic_DNA"/>
</dbReference>
<keyword evidence="2" id="KW-1185">Reference proteome</keyword>
<protein>
    <submittedName>
        <fullName evidence="1">Uncharacterized protein</fullName>
    </submittedName>
</protein>
<name>A0ACB7IJ51_PLECO</name>
<dbReference type="Proteomes" id="UP000824881">
    <property type="component" value="Unassembled WGS sequence"/>
</dbReference>
<reference evidence="1 2" key="1">
    <citation type="journal article" date="2021" name="Appl. Environ. Microbiol.">
        <title>Genetic linkage and physical mapping for an oyster mushroom Pleurotus cornucopiae and QTL analysis for the trait cap color.</title>
        <authorList>
            <person name="Zhang Y."/>
            <person name="Gao W."/>
            <person name="Sonnenberg A."/>
            <person name="Chen Q."/>
            <person name="Zhang J."/>
            <person name="Huang C."/>
        </authorList>
    </citation>
    <scope>NUCLEOTIDE SEQUENCE [LARGE SCALE GENOMIC DNA]</scope>
    <source>
        <strain evidence="1">CCMSSC00406</strain>
    </source>
</reference>
<proteinExistence type="predicted"/>
<evidence type="ECO:0000313" key="1">
    <source>
        <dbReference type="EMBL" id="KAG9218189.1"/>
    </source>
</evidence>
<organism evidence="1 2">
    <name type="scientific">Pleurotus cornucopiae</name>
    <name type="common">Cornucopia mushroom</name>
    <dbReference type="NCBI Taxonomy" id="5321"/>
    <lineage>
        <taxon>Eukaryota</taxon>
        <taxon>Fungi</taxon>
        <taxon>Dikarya</taxon>
        <taxon>Basidiomycota</taxon>
        <taxon>Agaricomycotina</taxon>
        <taxon>Agaricomycetes</taxon>
        <taxon>Agaricomycetidae</taxon>
        <taxon>Agaricales</taxon>
        <taxon>Pleurotineae</taxon>
        <taxon>Pleurotaceae</taxon>
        <taxon>Pleurotus</taxon>
    </lineage>
</organism>
<evidence type="ECO:0000313" key="2">
    <source>
        <dbReference type="Proteomes" id="UP000824881"/>
    </source>
</evidence>
<comment type="caution">
    <text evidence="1">The sequence shown here is derived from an EMBL/GenBank/DDBJ whole genome shotgun (WGS) entry which is preliminary data.</text>
</comment>